<evidence type="ECO:0000313" key="1">
    <source>
        <dbReference type="EMBL" id="OOC63361.1"/>
    </source>
</evidence>
<evidence type="ECO:0000313" key="2">
    <source>
        <dbReference type="Proteomes" id="UP000189059"/>
    </source>
</evidence>
<reference evidence="1 2" key="1">
    <citation type="submission" date="2016-12" db="EMBL/GenBank/DDBJ databases">
        <title>Genome sequencing and description of Paenibacillus sp. nov. from high altitude lake in the Indian Trans- Himalayas.</title>
        <authorList>
            <person name="Kiran S."/>
            <person name="Swarnkar M.K."/>
            <person name="Rana A."/>
            <person name="Tewari R."/>
            <person name="Gulati A."/>
        </authorList>
    </citation>
    <scope>NUCLEOTIDE SEQUENCE [LARGE SCALE GENOMIC DNA]</scope>
    <source>
        <strain evidence="1 2">IHBB 9951</strain>
    </source>
</reference>
<comment type="caution">
    <text evidence="1">The sequence shown here is derived from an EMBL/GenBank/DDBJ whole genome shotgun (WGS) entry which is preliminary data.</text>
</comment>
<protein>
    <submittedName>
        <fullName evidence="1">Uncharacterized protein</fullName>
    </submittedName>
</protein>
<keyword evidence="2" id="KW-1185">Reference proteome</keyword>
<proteinExistence type="predicted"/>
<dbReference type="Proteomes" id="UP000189059">
    <property type="component" value="Unassembled WGS sequence"/>
</dbReference>
<sequence length="94" mass="10528">MRMQAGGLRKRIRSGLRVRLDNSEQKDLLNTTNLTGKGHPDHAAACAANRGLLSFFLREGNGCSWLQDPVCPQVVGKQQIFYTEGRRYSKEGNH</sequence>
<dbReference type="EMBL" id="MRVI01000001">
    <property type="protein sequence ID" value="OOC63361.1"/>
    <property type="molecule type" value="Genomic_DNA"/>
</dbReference>
<organism evidence="1 2">
    <name type="scientific">Paenibacillus ihbetae</name>
    <dbReference type="NCBI Taxonomy" id="1870820"/>
    <lineage>
        <taxon>Bacteria</taxon>
        <taxon>Bacillati</taxon>
        <taxon>Bacillota</taxon>
        <taxon>Bacilli</taxon>
        <taxon>Bacillales</taxon>
        <taxon>Paenibacillaceae</taxon>
        <taxon>Paenibacillus</taxon>
    </lineage>
</organism>
<name>A0ABX3K1V0_9BACL</name>
<accession>A0ABX3K1V0</accession>
<gene>
    <name evidence="1" type="ORF">BBD40_16720</name>
</gene>